<keyword evidence="3" id="KW-1185">Reference proteome</keyword>
<keyword evidence="1" id="KW-0472">Membrane</keyword>
<keyword evidence="1" id="KW-1133">Transmembrane helix</keyword>
<dbReference type="OrthoDB" id="34638at2"/>
<evidence type="ECO:0008006" key="4">
    <source>
        <dbReference type="Google" id="ProtNLM"/>
    </source>
</evidence>
<gene>
    <name evidence="2" type="ordered locus">Mesil_0790</name>
</gene>
<feature type="transmembrane region" description="Helical" evidence="1">
    <location>
        <begin position="158"/>
        <end position="178"/>
    </location>
</feature>
<keyword evidence="1" id="KW-0812">Transmembrane</keyword>
<evidence type="ECO:0000313" key="3">
    <source>
        <dbReference type="Proteomes" id="UP000001916"/>
    </source>
</evidence>
<organism evidence="2 3">
    <name type="scientific">Allomeiothermus silvanus (strain ATCC 700542 / DSM 9946 / NBRC 106475 / NCIMB 13440 / VI-R2)</name>
    <name type="common">Thermus silvanus</name>
    <dbReference type="NCBI Taxonomy" id="526227"/>
    <lineage>
        <taxon>Bacteria</taxon>
        <taxon>Thermotogati</taxon>
        <taxon>Deinococcota</taxon>
        <taxon>Deinococci</taxon>
        <taxon>Thermales</taxon>
        <taxon>Thermaceae</taxon>
        <taxon>Allomeiothermus</taxon>
    </lineage>
</organism>
<dbReference type="STRING" id="526227.Mesil_0790"/>
<feature type="transmembrane region" description="Helical" evidence="1">
    <location>
        <begin position="185"/>
        <end position="207"/>
    </location>
</feature>
<feature type="transmembrane region" description="Helical" evidence="1">
    <location>
        <begin position="264"/>
        <end position="284"/>
    </location>
</feature>
<feature type="transmembrane region" description="Helical" evidence="1">
    <location>
        <begin position="116"/>
        <end position="138"/>
    </location>
</feature>
<name>D7BBE3_ALLS1</name>
<dbReference type="KEGG" id="msv:Mesil_0790"/>
<accession>D7BBE3</accession>
<dbReference type="EMBL" id="CP002042">
    <property type="protein sequence ID" value="ADH62703.1"/>
    <property type="molecule type" value="Genomic_DNA"/>
</dbReference>
<feature type="transmembrane region" description="Helical" evidence="1">
    <location>
        <begin position="20"/>
        <end position="42"/>
    </location>
</feature>
<dbReference type="Pfam" id="PF12679">
    <property type="entry name" value="ABC2_membrane_2"/>
    <property type="match status" value="1"/>
</dbReference>
<reference evidence="2 3" key="1">
    <citation type="journal article" date="2010" name="Stand. Genomic Sci.">
        <title>Complete genome sequence of Meiothermus silvanus type strain (VI-R2).</title>
        <authorList>
            <person name="Sikorski J."/>
            <person name="Tindall B.J."/>
            <person name="Lowry S."/>
            <person name="Lucas S."/>
            <person name="Nolan M."/>
            <person name="Copeland A."/>
            <person name="Glavina Del Rio T."/>
            <person name="Tice H."/>
            <person name="Cheng J.F."/>
            <person name="Han C."/>
            <person name="Pitluck S."/>
            <person name="Liolios K."/>
            <person name="Ivanova N."/>
            <person name="Mavromatis K."/>
            <person name="Mikhailova N."/>
            <person name="Pati A."/>
            <person name="Goodwin L."/>
            <person name="Chen A."/>
            <person name="Palaniappan K."/>
            <person name="Land M."/>
            <person name="Hauser L."/>
            <person name="Chang Y.J."/>
            <person name="Jeffries C.D."/>
            <person name="Rohde M."/>
            <person name="Goker M."/>
            <person name="Woyke T."/>
            <person name="Bristow J."/>
            <person name="Eisen J.A."/>
            <person name="Markowitz V."/>
            <person name="Hugenholtz P."/>
            <person name="Kyrpides N.C."/>
            <person name="Klenk H.P."/>
            <person name="Lapidus A."/>
        </authorList>
    </citation>
    <scope>NUCLEOTIDE SEQUENCE [LARGE SCALE GENOMIC DNA]</scope>
    <source>
        <strain evidence="3">ATCC 700542 / DSM 9946 / VI-R2</strain>
    </source>
</reference>
<dbReference type="HOGENOM" id="CLU_081568_0_0_0"/>
<sequence length="289" mass="31016">MSKVLLMARITWQEAWSRRLVLAILLLTVGFLGFYLLGVQFLDERLRSRAAELGRSDDLEGFLIARATVETLGMYIVNFLGNLLAVLVALSTISGEIDSGTLQSILTKPIRRYQVVLGKWLGFAALVALFVTLISSGLLVGVKTLTGYLPPSPLEVVALMNLGAQLLLAVTILGGTLFSTLTNGVVLFTLYGLSVAGGIVGSIGQLFRVPLLETLNAVSIAILPSDAIWRGASYYLQPVQLLNAFSEAGARGNPFVSTAPPDPIVLLWTGVYLLLALLLGVGVFNRRDL</sequence>
<dbReference type="GO" id="GO:0140359">
    <property type="term" value="F:ABC-type transporter activity"/>
    <property type="evidence" value="ECO:0007669"/>
    <property type="project" value="InterPro"/>
</dbReference>
<protein>
    <recommendedName>
        <fullName evidence="4">ABC transporter permease</fullName>
    </recommendedName>
</protein>
<evidence type="ECO:0000256" key="1">
    <source>
        <dbReference type="SAM" id="Phobius"/>
    </source>
</evidence>
<dbReference type="AlphaFoldDB" id="D7BBE3"/>
<dbReference type="PANTHER" id="PTHR43471:SF10">
    <property type="entry name" value="SLL1107 PROTEIN"/>
    <property type="match status" value="1"/>
</dbReference>
<dbReference type="eggNOG" id="COG1277">
    <property type="taxonomic scope" value="Bacteria"/>
</dbReference>
<feature type="transmembrane region" description="Helical" evidence="1">
    <location>
        <begin position="72"/>
        <end position="95"/>
    </location>
</feature>
<dbReference type="GO" id="GO:0005886">
    <property type="term" value="C:plasma membrane"/>
    <property type="evidence" value="ECO:0007669"/>
    <property type="project" value="UniProtKB-SubCell"/>
</dbReference>
<evidence type="ECO:0000313" key="2">
    <source>
        <dbReference type="EMBL" id="ADH62703.1"/>
    </source>
</evidence>
<dbReference type="Proteomes" id="UP000001916">
    <property type="component" value="Chromosome"/>
</dbReference>
<dbReference type="PANTHER" id="PTHR43471">
    <property type="entry name" value="ABC TRANSPORTER PERMEASE"/>
    <property type="match status" value="1"/>
</dbReference>
<proteinExistence type="predicted"/>
<dbReference type="RefSeq" id="WP_013157292.1">
    <property type="nucleotide sequence ID" value="NC_014212.1"/>
</dbReference>